<dbReference type="AlphaFoldDB" id="A0A848CDG2"/>
<organism evidence="2 3">
    <name type="scientific">Desulfovibrio piger</name>
    <dbReference type="NCBI Taxonomy" id="901"/>
    <lineage>
        <taxon>Bacteria</taxon>
        <taxon>Pseudomonadati</taxon>
        <taxon>Thermodesulfobacteriota</taxon>
        <taxon>Desulfovibrionia</taxon>
        <taxon>Desulfovibrionales</taxon>
        <taxon>Desulfovibrionaceae</taxon>
        <taxon>Desulfovibrio</taxon>
    </lineage>
</organism>
<proteinExistence type="predicted"/>
<evidence type="ECO:0000313" key="2">
    <source>
        <dbReference type="EMBL" id="NME52635.1"/>
    </source>
</evidence>
<comment type="caution">
    <text evidence="2">The sequence shown here is derived from an EMBL/GenBank/DDBJ whole genome shotgun (WGS) entry which is preliminary data.</text>
</comment>
<keyword evidence="1" id="KW-0732">Signal</keyword>
<evidence type="ECO:0000256" key="1">
    <source>
        <dbReference type="SAM" id="SignalP"/>
    </source>
</evidence>
<dbReference type="Proteomes" id="UP000522333">
    <property type="component" value="Unassembled WGS sequence"/>
</dbReference>
<feature type="signal peptide" evidence="1">
    <location>
        <begin position="1"/>
        <end position="22"/>
    </location>
</feature>
<dbReference type="EMBL" id="JABAFY010000033">
    <property type="protein sequence ID" value="NME52635.1"/>
    <property type="molecule type" value="Genomic_DNA"/>
</dbReference>
<reference evidence="2 3" key="1">
    <citation type="submission" date="2020-04" db="EMBL/GenBank/DDBJ databases">
        <authorList>
            <person name="Hitch T.C.A."/>
            <person name="Wylensek D."/>
            <person name="Clavel T."/>
        </authorList>
    </citation>
    <scope>NUCLEOTIDE SEQUENCE [LARGE SCALE GENOMIC DNA]</scope>
    <source>
        <strain evidence="2 3">PG-251-APC-1</strain>
    </source>
</reference>
<evidence type="ECO:0000313" key="3">
    <source>
        <dbReference type="Proteomes" id="UP000522333"/>
    </source>
</evidence>
<accession>A0A848CDG2</accession>
<sequence>MNKILLLVVSACLLLCPLSASAQGNAPSRAEVLVMKDNLLILWSMGLTKSAPKSQEALCRDALFFLILSEGSACGVDRRMDPDLFQGIPERYMGFVPKQKVEESARTIFGQEVSQHVAFKGSYFDGNGYFLDFGALSDKTGNICNLSPDNLLPGYANVEMMEPIDEKHWEMFGRLQRFKEVDGGEIVWKEATFHVIVHHQDGKLLLRSFEFTEQAMG</sequence>
<gene>
    <name evidence="2" type="ORF">HF854_08915</name>
</gene>
<name>A0A848CDG2_9BACT</name>
<feature type="chain" id="PRO_5032437497" evidence="1">
    <location>
        <begin position="23"/>
        <end position="217"/>
    </location>
</feature>
<protein>
    <submittedName>
        <fullName evidence="2">Uncharacterized protein</fullName>
    </submittedName>
</protein>
<dbReference type="RefSeq" id="WP_168935966.1">
    <property type="nucleotide sequence ID" value="NZ_CAMDEI010000057.1"/>
</dbReference>